<keyword evidence="2" id="KW-1185">Reference proteome</keyword>
<evidence type="ECO:0000313" key="1">
    <source>
        <dbReference type="EMBL" id="KAI0091665.1"/>
    </source>
</evidence>
<reference evidence="1" key="1">
    <citation type="journal article" date="2021" name="Environ. Microbiol.">
        <title>Gene family expansions and transcriptome signatures uncover fungal adaptations to wood decay.</title>
        <authorList>
            <person name="Hage H."/>
            <person name="Miyauchi S."/>
            <person name="Viragh M."/>
            <person name="Drula E."/>
            <person name="Min B."/>
            <person name="Chaduli D."/>
            <person name="Navarro D."/>
            <person name="Favel A."/>
            <person name="Norest M."/>
            <person name="Lesage-Meessen L."/>
            <person name="Balint B."/>
            <person name="Merenyi Z."/>
            <person name="de Eugenio L."/>
            <person name="Morin E."/>
            <person name="Martinez A.T."/>
            <person name="Baldrian P."/>
            <person name="Stursova M."/>
            <person name="Martinez M.J."/>
            <person name="Novotny C."/>
            <person name="Magnuson J.K."/>
            <person name="Spatafora J.W."/>
            <person name="Maurice S."/>
            <person name="Pangilinan J."/>
            <person name="Andreopoulos W."/>
            <person name="LaButti K."/>
            <person name="Hundley H."/>
            <person name="Na H."/>
            <person name="Kuo A."/>
            <person name="Barry K."/>
            <person name="Lipzen A."/>
            <person name="Henrissat B."/>
            <person name="Riley R."/>
            <person name="Ahrendt S."/>
            <person name="Nagy L.G."/>
            <person name="Grigoriev I.V."/>
            <person name="Martin F."/>
            <person name="Rosso M.N."/>
        </authorList>
    </citation>
    <scope>NUCLEOTIDE SEQUENCE</scope>
    <source>
        <strain evidence="1">CBS 384.51</strain>
    </source>
</reference>
<comment type="caution">
    <text evidence="1">The sequence shown here is derived from an EMBL/GenBank/DDBJ whole genome shotgun (WGS) entry which is preliminary data.</text>
</comment>
<dbReference type="EMBL" id="MU274905">
    <property type="protein sequence ID" value="KAI0091665.1"/>
    <property type="molecule type" value="Genomic_DNA"/>
</dbReference>
<sequence>MSASLPYTSAGLPQKPSPLDAGDDTEAYAQVLKEFREKVSHHTPLVDLGALSGVVDAIRHTNELDDRKMLLEHVLTFLSRLPPGPKATALDNATVELLYKDLPHPPSTYVGNQYSWRSADGSGNNLSDPDMGKADTPYARSVQMGTALPPQELPDPGLIFDTLLRREKFVPHPAGLSSMMFAFAALVIHTVFRTSHTNTEINETSSYIDLAPLYGTNQEAQDKVRTRNGRGTLRPDTFAEDRLLLLPPAVCVLLVVFNRNHNYIANKLFELKERREYVDPSSLSEGSKQLLDQEEELFQTARLINCTWFGSCVFSDYFSAILGLVRMGNSWSLNPFGEIRDANHSLFERGRGNVCSVEFNCLYRWHATTSQHDEKWVEQLTAMLFHGKPIDEVTTADMLEAIIEMKKKEPDCEHWTFGNMTRQNDGTFKDDQLAQIIFEATSHPAGAFKARGTPHIMRLHEIMGIQANRRWGCCSLNDFRSFLGLKRYNSFSEWNSDPDVARAAEKLYGHIDRLELYTGLQAEEAKPVMDGAGLCPSYTISRAILSDAIALTRGDRFFTANYTPHDMTAWGFADCQRDAGAPGYGSMLGRLFMRTLPEQFKADSSFTWFPLMTPEAMKIALESLGDDKKYDLTRPGVDAAGKRGEVSGYEDVAKVLGGDSFGGVVKGRADRIVHGKGFYIASDDSARAAKEQQAVISALIGSSPDSFKKLTKYFYDKTRELIKSQSWTTVGATKNNVDIVRDVLKYVPVYWAAELVGIKLKANASDDGVYTPQELFTILAETYEFLFLDFEHWKYIPLADKVKGHIDALLGHIKNTYCRSFLGSIFSKLFHGSGQSFQEDFASRLHELGYDNDTLANSVLALVVGASAELAQATVHVVNTFLSDGLAAHVAPLSGDRILNKQEQGVVEGLVLEALRLDPTFSGVIRSAKSQEAVGSQTFAPGEEVVANLASACTNADVFAKPQSINPNRTPRTRYLYGDGSSKALGEDLATAIIGEVLRATYSFPNIRRAPAQSGVLKRFKTDASKTSSWMYLDGEQKLSPWATSMVVQVGCLSFLRGIVAD</sequence>
<gene>
    <name evidence="1" type="ORF">BDY19DRAFT_931683</name>
</gene>
<accession>A0ACB8UBN2</accession>
<name>A0ACB8UBN2_9APHY</name>
<evidence type="ECO:0000313" key="2">
    <source>
        <dbReference type="Proteomes" id="UP001055072"/>
    </source>
</evidence>
<organism evidence="1 2">
    <name type="scientific">Irpex rosettiformis</name>
    <dbReference type="NCBI Taxonomy" id="378272"/>
    <lineage>
        <taxon>Eukaryota</taxon>
        <taxon>Fungi</taxon>
        <taxon>Dikarya</taxon>
        <taxon>Basidiomycota</taxon>
        <taxon>Agaricomycotina</taxon>
        <taxon>Agaricomycetes</taxon>
        <taxon>Polyporales</taxon>
        <taxon>Irpicaceae</taxon>
        <taxon>Irpex</taxon>
    </lineage>
</organism>
<dbReference type="Proteomes" id="UP001055072">
    <property type="component" value="Unassembled WGS sequence"/>
</dbReference>
<protein>
    <submittedName>
        <fullName evidence="1">Linoleate diol synthase</fullName>
    </submittedName>
</protein>
<proteinExistence type="predicted"/>